<feature type="transmembrane region" description="Helical" evidence="8">
    <location>
        <begin position="243"/>
        <end position="262"/>
    </location>
</feature>
<name>A0ABS5TNW9_9ACTN</name>
<evidence type="ECO:0000256" key="7">
    <source>
        <dbReference type="ARBA" id="ARBA00023136"/>
    </source>
</evidence>
<reference evidence="9 10" key="1">
    <citation type="submission" date="2021-05" db="EMBL/GenBank/DDBJ databases">
        <title>Kineosporia and Streptomyces sp. nov. two new marine actinobacteria isolated from Coral.</title>
        <authorList>
            <person name="Buangrab K."/>
            <person name="Sutthacheep M."/>
            <person name="Yeemin T."/>
            <person name="Harunari E."/>
            <person name="Igarashi Y."/>
            <person name="Kanchanasin P."/>
            <person name="Tanasupawat S."/>
            <person name="Phongsopitanun W."/>
        </authorList>
    </citation>
    <scope>NUCLEOTIDE SEQUENCE [LARGE SCALE GENOMIC DNA]</scope>
    <source>
        <strain evidence="9 10">J2-2</strain>
    </source>
</reference>
<comment type="caution">
    <text evidence="9">The sequence shown here is derived from an EMBL/GenBank/DDBJ whole genome shotgun (WGS) entry which is preliminary data.</text>
</comment>
<evidence type="ECO:0000256" key="3">
    <source>
        <dbReference type="ARBA" id="ARBA00022448"/>
    </source>
</evidence>
<keyword evidence="4" id="KW-1003">Cell membrane</keyword>
<dbReference type="Pfam" id="PF01032">
    <property type="entry name" value="FecCD"/>
    <property type="match status" value="1"/>
</dbReference>
<dbReference type="RefSeq" id="WP_214159056.1">
    <property type="nucleotide sequence ID" value="NZ_JAHBAY010000012.1"/>
</dbReference>
<evidence type="ECO:0000313" key="10">
    <source>
        <dbReference type="Proteomes" id="UP001197247"/>
    </source>
</evidence>
<feature type="transmembrane region" description="Helical" evidence="8">
    <location>
        <begin position="185"/>
        <end position="206"/>
    </location>
</feature>
<dbReference type="Gene3D" id="1.10.3470.10">
    <property type="entry name" value="ABC transporter involved in vitamin B12 uptake, BtuC"/>
    <property type="match status" value="1"/>
</dbReference>
<dbReference type="SUPFAM" id="SSF81345">
    <property type="entry name" value="ABC transporter involved in vitamin B12 uptake, BtuC"/>
    <property type="match status" value="1"/>
</dbReference>
<feature type="transmembrane region" description="Helical" evidence="8">
    <location>
        <begin position="301"/>
        <end position="319"/>
    </location>
</feature>
<keyword evidence="10" id="KW-1185">Reference proteome</keyword>
<keyword evidence="7 8" id="KW-0472">Membrane</keyword>
<protein>
    <submittedName>
        <fullName evidence="9">Iron ABC transporter permease</fullName>
    </submittedName>
</protein>
<evidence type="ECO:0000256" key="2">
    <source>
        <dbReference type="ARBA" id="ARBA00007935"/>
    </source>
</evidence>
<feature type="transmembrane region" description="Helical" evidence="8">
    <location>
        <begin position="112"/>
        <end position="131"/>
    </location>
</feature>
<dbReference type="CDD" id="cd06550">
    <property type="entry name" value="TM_ABC_iron-siderophores_like"/>
    <property type="match status" value="1"/>
</dbReference>
<dbReference type="PANTHER" id="PTHR30472">
    <property type="entry name" value="FERRIC ENTEROBACTIN TRANSPORT SYSTEM PERMEASE PROTEIN"/>
    <property type="match status" value="1"/>
</dbReference>
<feature type="transmembrane region" description="Helical" evidence="8">
    <location>
        <begin position="143"/>
        <end position="165"/>
    </location>
</feature>
<dbReference type="PANTHER" id="PTHR30472:SF1">
    <property type="entry name" value="FE(3+) DICITRATE TRANSPORT SYSTEM PERMEASE PROTEIN FECC-RELATED"/>
    <property type="match status" value="1"/>
</dbReference>
<organism evidence="9 10">
    <name type="scientific">Kineosporia corallincola</name>
    <dbReference type="NCBI Taxonomy" id="2835133"/>
    <lineage>
        <taxon>Bacteria</taxon>
        <taxon>Bacillati</taxon>
        <taxon>Actinomycetota</taxon>
        <taxon>Actinomycetes</taxon>
        <taxon>Kineosporiales</taxon>
        <taxon>Kineosporiaceae</taxon>
        <taxon>Kineosporia</taxon>
    </lineage>
</organism>
<feature type="transmembrane region" description="Helical" evidence="8">
    <location>
        <begin position="86"/>
        <end position="106"/>
    </location>
</feature>
<gene>
    <name evidence="9" type="ORF">KIH74_26490</name>
</gene>
<keyword evidence="5 8" id="KW-0812">Transmembrane</keyword>
<dbReference type="Proteomes" id="UP001197247">
    <property type="component" value="Unassembled WGS sequence"/>
</dbReference>
<dbReference type="InterPro" id="IPR000522">
    <property type="entry name" value="ABC_transptr_permease_BtuC"/>
</dbReference>
<dbReference type="EMBL" id="JAHBAY010000012">
    <property type="protein sequence ID" value="MBT0772523.1"/>
    <property type="molecule type" value="Genomic_DNA"/>
</dbReference>
<evidence type="ECO:0000313" key="9">
    <source>
        <dbReference type="EMBL" id="MBT0772523.1"/>
    </source>
</evidence>
<evidence type="ECO:0000256" key="5">
    <source>
        <dbReference type="ARBA" id="ARBA00022692"/>
    </source>
</evidence>
<comment type="subcellular location">
    <subcellularLocation>
        <location evidence="1">Cell membrane</location>
        <topology evidence="1">Multi-pass membrane protein</topology>
    </subcellularLocation>
</comment>
<evidence type="ECO:0000256" key="6">
    <source>
        <dbReference type="ARBA" id="ARBA00022989"/>
    </source>
</evidence>
<dbReference type="InterPro" id="IPR037294">
    <property type="entry name" value="ABC_BtuC-like"/>
</dbReference>
<keyword evidence="3" id="KW-0813">Transport</keyword>
<accession>A0ABS5TNW9</accession>
<feature type="transmembrane region" description="Helical" evidence="8">
    <location>
        <begin position="54"/>
        <end position="74"/>
    </location>
</feature>
<evidence type="ECO:0000256" key="4">
    <source>
        <dbReference type="ARBA" id="ARBA00022475"/>
    </source>
</evidence>
<sequence length="326" mass="31973">MRAPAALAGALAGLAVVTAASLLFGGRVTPAADLLAVLTGAPDPYLEAVLESRFSRTVLGVLVGSALAVAGVLIQAVTRNPLGDPGLLGVTVGASAAVVTAAAVTGSGFGAGSVWIALPGALLTVLLVHVVGGRSRENGTVGLLLAGAVVSAVLSAYVQAMTLTRPGVFDSFRFWVIGALGGRDLSVAAAIAPALVIGLGLALVLSPSLNNLALGDDVATGLGTPVALVRATGILAAALLGAAATATAGPISFVGLAVPHLARALAGPDHRWQVPLAALLGGILLVAADVLGRVVARPGEVMVGIVTALLGAPFLLLAVRRGWATR</sequence>
<keyword evidence="6 8" id="KW-1133">Transmembrane helix</keyword>
<evidence type="ECO:0000256" key="8">
    <source>
        <dbReference type="SAM" id="Phobius"/>
    </source>
</evidence>
<feature type="transmembrane region" description="Helical" evidence="8">
    <location>
        <begin position="274"/>
        <end position="295"/>
    </location>
</feature>
<evidence type="ECO:0000256" key="1">
    <source>
        <dbReference type="ARBA" id="ARBA00004651"/>
    </source>
</evidence>
<proteinExistence type="inferred from homology"/>
<comment type="similarity">
    <text evidence="2">Belongs to the binding-protein-dependent transport system permease family. FecCD subfamily.</text>
</comment>